<keyword evidence="1" id="KW-0812">Transmembrane</keyword>
<protein>
    <submittedName>
        <fullName evidence="3">DUF2892 domain-containing protein</fullName>
    </submittedName>
</protein>
<accession>A0ABD6C8R7</accession>
<evidence type="ECO:0000259" key="2">
    <source>
        <dbReference type="Pfam" id="PF11127"/>
    </source>
</evidence>
<dbReference type="InterPro" id="IPR021309">
    <property type="entry name" value="YgaP-like_TM"/>
</dbReference>
<proteinExistence type="predicted"/>
<comment type="caution">
    <text evidence="3">The sequence shown here is derived from an EMBL/GenBank/DDBJ whole genome shotgun (WGS) entry which is preliminary data.</text>
</comment>
<reference evidence="3 4" key="1">
    <citation type="journal article" date="2019" name="Int. J. Syst. Evol. Microbiol.">
        <title>The Global Catalogue of Microorganisms (GCM) 10K type strain sequencing project: providing services to taxonomists for standard genome sequencing and annotation.</title>
        <authorList>
            <consortium name="The Broad Institute Genomics Platform"/>
            <consortium name="The Broad Institute Genome Sequencing Center for Infectious Disease"/>
            <person name="Wu L."/>
            <person name="Ma J."/>
        </authorList>
    </citation>
    <scope>NUCLEOTIDE SEQUENCE [LARGE SCALE GENOMIC DNA]</scope>
    <source>
        <strain evidence="3 4">CGMCC 1.12125</strain>
    </source>
</reference>
<feature type="transmembrane region" description="Helical" evidence="1">
    <location>
        <begin position="39"/>
        <end position="57"/>
    </location>
</feature>
<organism evidence="3 4">
    <name type="scientific">Halorientalis brevis</name>
    <dbReference type="NCBI Taxonomy" id="1126241"/>
    <lineage>
        <taxon>Archaea</taxon>
        <taxon>Methanobacteriati</taxon>
        <taxon>Methanobacteriota</taxon>
        <taxon>Stenosarchaea group</taxon>
        <taxon>Halobacteria</taxon>
        <taxon>Halobacteriales</taxon>
        <taxon>Haloarculaceae</taxon>
        <taxon>Halorientalis</taxon>
    </lineage>
</organism>
<name>A0ABD6C8R7_9EURY</name>
<evidence type="ECO:0000313" key="4">
    <source>
        <dbReference type="Proteomes" id="UP001597119"/>
    </source>
</evidence>
<evidence type="ECO:0000256" key="1">
    <source>
        <dbReference type="SAM" id="Phobius"/>
    </source>
</evidence>
<dbReference type="Pfam" id="PF11127">
    <property type="entry name" value="YgaP-like_TM"/>
    <property type="match status" value="1"/>
</dbReference>
<keyword evidence="1" id="KW-1133">Transmembrane helix</keyword>
<dbReference type="RefSeq" id="WP_247376378.1">
    <property type="nucleotide sequence ID" value="NZ_JALLGV010000002.1"/>
</dbReference>
<keyword evidence="1" id="KW-0472">Membrane</keyword>
<dbReference type="AlphaFoldDB" id="A0ABD6C8R7"/>
<keyword evidence="4" id="KW-1185">Reference proteome</keyword>
<evidence type="ECO:0000313" key="3">
    <source>
        <dbReference type="EMBL" id="MFD1586199.1"/>
    </source>
</evidence>
<dbReference type="Proteomes" id="UP001597119">
    <property type="component" value="Unassembled WGS sequence"/>
</dbReference>
<feature type="domain" description="Inner membrane protein YgaP-like transmembrane" evidence="2">
    <location>
        <begin position="5"/>
        <end position="70"/>
    </location>
</feature>
<gene>
    <name evidence="3" type="ORF">ACFR9U_04340</name>
</gene>
<sequence length="86" mass="9278">MALPSNVGGADRKLRAIVGVVLAVVAVRALERGQGTRGTVIWFAAVPILFTVFTRYCPLNELLGRDTCQRAAPDTSTETLRKKVPP</sequence>
<dbReference type="EMBL" id="JBHUDJ010000002">
    <property type="protein sequence ID" value="MFD1586199.1"/>
    <property type="molecule type" value="Genomic_DNA"/>
</dbReference>